<protein>
    <submittedName>
        <fullName evidence="2">Uncharacterized protein</fullName>
    </submittedName>
</protein>
<reference evidence="2 3" key="1">
    <citation type="submission" date="2016-05" db="EMBL/GenBank/DDBJ databases">
        <title>Microbial solvent formation.</title>
        <authorList>
            <person name="Poehlein A."/>
            <person name="Montoya Solano J.D."/>
            <person name="Flitsch S."/>
            <person name="Krabben P."/>
            <person name="Duerre P."/>
            <person name="Daniel R."/>
        </authorList>
    </citation>
    <scope>NUCLEOTIDE SEQUENCE [LARGE SCALE GENOMIC DNA]</scope>
    <source>
        <strain evidence="2 3">DSM 2619</strain>
    </source>
</reference>
<comment type="caution">
    <text evidence="2">The sequence shown here is derived from an EMBL/GenBank/DDBJ whole genome shotgun (WGS) entry which is preliminary data.</text>
</comment>
<proteinExistence type="predicted"/>
<organism evidence="2 3">
    <name type="scientific">Clostridium puniceum</name>
    <dbReference type="NCBI Taxonomy" id="29367"/>
    <lineage>
        <taxon>Bacteria</taxon>
        <taxon>Bacillati</taxon>
        <taxon>Bacillota</taxon>
        <taxon>Clostridia</taxon>
        <taxon>Eubacteriales</taxon>
        <taxon>Clostridiaceae</taxon>
        <taxon>Clostridium</taxon>
    </lineage>
</organism>
<dbReference type="EMBL" id="LZZM01000092">
    <property type="protein sequence ID" value="OOM79994.1"/>
    <property type="molecule type" value="Genomic_DNA"/>
</dbReference>
<gene>
    <name evidence="2" type="ORF">CLPUN_14120</name>
</gene>
<keyword evidence="3" id="KW-1185">Reference proteome</keyword>
<feature type="transmembrane region" description="Helical" evidence="1">
    <location>
        <begin position="75"/>
        <end position="94"/>
    </location>
</feature>
<evidence type="ECO:0000256" key="1">
    <source>
        <dbReference type="SAM" id="Phobius"/>
    </source>
</evidence>
<keyword evidence="1" id="KW-0812">Transmembrane</keyword>
<name>A0A1S8TQQ7_9CLOT</name>
<accession>A0A1S8TQQ7</accession>
<keyword evidence="1" id="KW-0472">Membrane</keyword>
<dbReference type="RefSeq" id="WP_077846608.1">
    <property type="nucleotide sequence ID" value="NZ_LZZM01000092.1"/>
</dbReference>
<keyword evidence="1" id="KW-1133">Transmembrane helix</keyword>
<evidence type="ECO:0000313" key="2">
    <source>
        <dbReference type="EMBL" id="OOM79994.1"/>
    </source>
</evidence>
<dbReference type="AlphaFoldDB" id="A0A1S8TQQ7"/>
<feature type="transmembrane region" description="Helical" evidence="1">
    <location>
        <begin position="9"/>
        <end position="27"/>
    </location>
</feature>
<sequence>MRIEISRNSHFGTGLLIIELILTMYLFNQNMELKHFSPWMLNFWTSLHSAIHLVIYIVFFLGMIYIFIRSKIGGIIVSLFYSVMWTMLLVYFIHNF</sequence>
<evidence type="ECO:0000313" key="3">
    <source>
        <dbReference type="Proteomes" id="UP000190890"/>
    </source>
</evidence>
<dbReference type="Proteomes" id="UP000190890">
    <property type="component" value="Unassembled WGS sequence"/>
</dbReference>
<feature type="transmembrane region" description="Helical" evidence="1">
    <location>
        <begin position="47"/>
        <end position="68"/>
    </location>
</feature>